<organism evidence="1 2">
    <name type="scientific">Rhodococcus sacchari</name>
    <dbReference type="NCBI Taxonomy" id="2962047"/>
    <lineage>
        <taxon>Bacteria</taxon>
        <taxon>Bacillati</taxon>
        <taxon>Actinomycetota</taxon>
        <taxon>Actinomycetes</taxon>
        <taxon>Mycobacteriales</taxon>
        <taxon>Nocardiaceae</taxon>
        <taxon>Rhodococcus</taxon>
    </lineage>
</organism>
<proteinExistence type="predicted"/>
<dbReference type="Proteomes" id="UP001156484">
    <property type="component" value="Chromosome"/>
</dbReference>
<name>A0ACD4DBD6_9NOCA</name>
<evidence type="ECO:0000313" key="2">
    <source>
        <dbReference type="Proteomes" id="UP001156484"/>
    </source>
</evidence>
<gene>
    <name evidence="1" type="ORF">OED52_11085</name>
</gene>
<dbReference type="EMBL" id="CP107551">
    <property type="protein sequence ID" value="UYP17275.1"/>
    <property type="molecule type" value="Genomic_DNA"/>
</dbReference>
<keyword evidence="2" id="KW-1185">Reference proteome</keyword>
<sequence length="172" mass="18136">MRPLARFTAVAVTAALTGLFAPSVGAADADGEITVAAAVDGHTVTVTVTDTYTGDVDEKGCKGIFLGAPPYTDDNPPLDYAVLTTTGGVYTHDFTDVPDGQWRVDYWCRAVKDGTGMVDYWVTSDSDHPPMVKNREPIRLTVPAAEPEPEPAPEPPAEPGCFGSVCLFTGSS</sequence>
<evidence type="ECO:0000313" key="1">
    <source>
        <dbReference type="EMBL" id="UYP17275.1"/>
    </source>
</evidence>
<protein>
    <submittedName>
        <fullName evidence="1">Uncharacterized protein</fullName>
    </submittedName>
</protein>
<reference evidence="1" key="1">
    <citation type="submission" date="2022-10" db="EMBL/GenBank/DDBJ databases">
        <title>Rhodococcus ferula Z13 complete genome.</title>
        <authorList>
            <person name="Long X."/>
            <person name="Zang M."/>
        </authorList>
    </citation>
    <scope>NUCLEOTIDE SEQUENCE</scope>
    <source>
        <strain evidence="1">Z13</strain>
    </source>
</reference>
<accession>A0ACD4DBD6</accession>